<dbReference type="InterPro" id="IPR036457">
    <property type="entry name" value="PPM-type-like_dom_sf"/>
</dbReference>
<accession>A0A5M7BIT2</accession>
<dbReference type="AlphaFoldDB" id="A0A5M7BIT2"/>
<dbReference type="CDD" id="cd00143">
    <property type="entry name" value="PP2Cc"/>
    <property type="match status" value="1"/>
</dbReference>
<evidence type="ECO:0000259" key="1">
    <source>
        <dbReference type="PROSITE" id="PS51746"/>
    </source>
</evidence>
<dbReference type="EMBL" id="VWPH01000012">
    <property type="protein sequence ID" value="KAA5829582.1"/>
    <property type="molecule type" value="Genomic_DNA"/>
</dbReference>
<protein>
    <submittedName>
        <fullName evidence="2">Serine/threonine-protein phosphatase</fullName>
    </submittedName>
</protein>
<dbReference type="OrthoDB" id="9801841at2"/>
<name>A0A5M7BIT2_SACHI</name>
<reference evidence="2 3" key="1">
    <citation type="submission" date="2019-09" db="EMBL/GenBank/DDBJ databases">
        <title>Draft genome sequence of the thermophilic Saccharopolyspora hirsuta VKM Ac-666T.</title>
        <authorList>
            <person name="Lobastova T.G."/>
            <person name="Fokina V."/>
            <person name="Bragin E.Y."/>
            <person name="Shtratnikova V.Y."/>
            <person name="Starodumova I.P."/>
            <person name="Tarlachkov S.V."/>
            <person name="Donova M.V."/>
        </authorList>
    </citation>
    <scope>NUCLEOTIDE SEQUENCE [LARGE SCALE GENOMIC DNA]</scope>
    <source>
        <strain evidence="2 3">VKM Ac-666</strain>
    </source>
</reference>
<feature type="domain" description="PPM-type phosphatase" evidence="1">
    <location>
        <begin position="20"/>
        <end position="246"/>
    </location>
</feature>
<dbReference type="InterPro" id="IPR001932">
    <property type="entry name" value="PPM-type_phosphatase-like_dom"/>
</dbReference>
<dbReference type="PANTHER" id="PTHR47992">
    <property type="entry name" value="PROTEIN PHOSPHATASE"/>
    <property type="match status" value="1"/>
</dbReference>
<proteinExistence type="predicted"/>
<dbReference type="Gene3D" id="3.60.40.10">
    <property type="entry name" value="PPM-type phosphatase domain"/>
    <property type="match status" value="1"/>
</dbReference>
<evidence type="ECO:0000313" key="3">
    <source>
        <dbReference type="Proteomes" id="UP000323946"/>
    </source>
</evidence>
<gene>
    <name evidence="2" type="ORF">F1721_25030</name>
</gene>
<dbReference type="GO" id="GO:0004722">
    <property type="term" value="F:protein serine/threonine phosphatase activity"/>
    <property type="evidence" value="ECO:0007669"/>
    <property type="project" value="InterPro"/>
</dbReference>
<dbReference type="InterPro" id="IPR015655">
    <property type="entry name" value="PP2C"/>
</dbReference>
<dbReference type="SMART" id="SM00332">
    <property type="entry name" value="PP2Cc"/>
    <property type="match status" value="1"/>
</dbReference>
<sequence length="247" mass="25920">MEQFNRSTRRRGSEVTSTLVAGAATHQGGREINQDAVVVGDGLFGLADGVGGLSSGEVASKLALDALKADFATDRSADGLVHACQQANRAVLRRADREEVTMGTTLVAVAVTSDAGVVAAHVGDSRLYRLRNGRLDGLTRDHTVIAELLRAGAVSEAAADEHPHRNVLTRAIGVGPEVDVDRIELSCQPGDRLLLCSDGLFKTLATEEIEEVLGSEPNPQEAADQLVAAAVEQHADDNVSAVVVNVE</sequence>
<comment type="caution">
    <text evidence="2">The sequence shown here is derived from an EMBL/GenBank/DDBJ whole genome shotgun (WGS) entry which is preliminary data.</text>
</comment>
<evidence type="ECO:0000313" key="2">
    <source>
        <dbReference type="EMBL" id="KAA5829582.1"/>
    </source>
</evidence>
<keyword evidence="3" id="KW-1185">Reference proteome</keyword>
<dbReference type="Pfam" id="PF13672">
    <property type="entry name" value="PP2C_2"/>
    <property type="match status" value="1"/>
</dbReference>
<dbReference type="SMART" id="SM00331">
    <property type="entry name" value="PP2C_SIG"/>
    <property type="match status" value="1"/>
</dbReference>
<dbReference type="PROSITE" id="PS51746">
    <property type="entry name" value="PPM_2"/>
    <property type="match status" value="1"/>
</dbReference>
<dbReference type="Proteomes" id="UP000323946">
    <property type="component" value="Unassembled WGS sequence"/>
</dbReference>
<organism evidence="2 3">
    <name type="scientific">Saccharopolyspora hirsuta</name>
    <dbReference type="NCBI Taxonomy" id="1837"/>
    <lineage>
        <taxon>Bacteria</taxon>
        <taxon>Bacillati</taxon>
        <taxon>Actinomycetota</taxon>
        <taxon>Actinomycetes</taxon>
        <taxon>Pseudonocardiales</taxon>
        <taxon>Pseudonocardiaceae</taxon>
        <taxon>Saccharopolyspora</taxon>
    </lineage>
</organism>
<dbReference type="SUPFAM" id="SSF81606">
    <property type="entry name" value="PP2C-like"/>
    <property type="match status" value="1"/>
</dbReference>